<evidence type="ECO:0000313" key="8">
    <source>
        <dbReference type="EMBL" id="ACL42696.1"/>
    </source>
</evidence>
<evidence type="ECO:0000256" key="2">
    <source>
        <dbReference type="ARBA" id="ARBA00022692"/>
    </source>
</evidence>
<evidence type="ECO:0000259" key="7">
    <source>
        <dbReference type="Pfam" id="PF07291"/>
    </source>
</evidence>
<dbReference type="InterPro" id="IPR036249">
    <property type="entry name" value="Thioredoxin-like_sf"/>
</dbReference>
<feature type="transmembrane region" description="Helical" evidence="5">
    <location>
        <begin position="100"/>
        <end position="126"/>
    </location>
</feature>
<reference evidence="8" key="1">
    <citation type="submission" date="2009-01" db="EMBL/GenBank/DDBJ databases">
        <title>Complete sequence of chromosome Cyanothece sp. PCC 7425.</title>
        <authorList>
            <consortium name="US DOE Joint Genome Institute"/>
            <person name="Lucas S."/>
            <person name="Copeland A."/>
            <person name="Lapidus A."/>
            <person name="Glavina del Rio T."/>
            <person name="Dalin E."/>
            <person name="Tice H."/>
            <person name="Bruce D."/>
            <person name="Goodwin L."/>
            <person name="Pitluck S."/>
            <person name="Sims D."/>
            <person name="Meineke L."/>
            <person name="Brettin T."/>
            <person name="Detter J.C."/>
            <person name="Han C."/>
            <person name="Larimer F."/>
            <person name="Land M."/>
            <person name="Hauser L."/>
            <person name="Kyrpides N."/>
            <person name="Ovchinnikova G."/>
            <person name="Liberton M."/>
            <person name="Stoeckel J."/>
            <person name="Banerjee A."/>
            <person name="Singh A."/>
            <person name="Page L."/>
            <person name="Sato H."/>
            <person name="Zhao L."/>
            <person name="Sherman L."/>
            <person name="Pakrasi H."/>
            <person name="Richardson P."/>
        </authorList>
    </citation>
    <scope>NUCLEOTIDE SEQUENCE</scope>
    <source>
        <strain evidence="8">PCC 7425</strain>
    </source>
</reference>
<dbReference type="AlphaFoldDB" id="B8HS37"/>
<dbReference type="GO" id="GO:0016020">
    <property type="term" value="C:membrane"/>
    <property type="evidence" value="ECO:0007669"/>
    <property type="project" value="UniProtKB-SubCell"/>
</dbReference>
<dbReference type="Pfam" id="PF00462">
    <property type="entry name" value="Glutaredoxin"/>
    <property type="match status" value="1"/>
</dbReference>
<dbReference type="HOGENOM" id="CLU_072274_0_0_3"/>
<protein>
    <submittedName>
        <fullName evidence="8">Glutaredoxin</fullName>
    </submittedName>
</protein>
<dbReference type="EMBL" id="CP001344">
    <property type="protein sequence ID" value="ACL42696.1"/>
    <property type="molecule type" value="Genomic_DNA"/>
</dbReference>
<dbReference type="SUPFAM" id="SSF52833">
    <property type="entry name" value="Thioredoxin-like"/>
    <property type="match status" value="1"/>
</dbReference>
<comment type="subcellular location">
    <subcellularLocation>
        <location evidence="1">Membrane</location>
        <topology evidence="1">Multi-pass membrane protein</topology>
    </subcellularLocation>
</comment>
<dbReference type="PROSITE" id="PS51354">
    <property type="entry name" value="GLUTAREDOXIN_2"/>
    <property type="match status" value="1"/>
</dbReference>
<dbReference type="Pfam" id="PF07291">
    <property type="entry name" value="MauE"/>
    <property type="match status" value="1"/>
</dbReference>
<accession>B8HS37</accession>
<feature type="domain" description="Methylamine utilisation protein MauE" evidence="7">
    <location>
        <begin position="114"/>
        <end position="240"/>
    </location>
</feature>
<name>B8HS37_CYAP4</name>
<dbReference type="InterPro" id="IPR009908">
    <property type="entry name" value="Methylamine_util_MauE"/>
</dbReference>
<sequence>MTAVTAKPTLSGTVRVYRMSTPDHECPWGIRAINLLNEKGIEFEDIKLRSREEVDAFKARHNVATTPQIFFGEERIGGYTDLANRLQVAPEQADYSYTPVIALFSTAGLITLAISAGMSGFMGISLSMLASLKLMDVNAFATSFEKYDLITKRFKPYGKTYPFIELLVGLGFLSGVAPLATGIGSLVVGLAGATSVFKAVYIDKLALNCACVGGNSKAPLGIVSFAENAIMAIMGASLIFSSSSAQELQSMQLNDISAPAIVQLQTKSDHSQKEMLGL</sequence>
<evidence type="ECO:0000256" key="1">
    <source>
        <dbReference type="ARBA" id="ARBA00004141"/>
    </source>
</evidence>
<feature type="domain" description="Glutaredoxin" evidence="6">
    <location>
        <begin position="19"/>
        <end position="76"/>
    </location>
</feature>
<proteinExistence type="predicted"/>
<dbReference type="KEGG" id="cyn:Cyan7425_0302"/>
<evidence type="ECO:0000256" key="3">
    <source>
        <dbReference type="ARBA" id="ARBA00022989"/>
    </source>
</evidence>
<evidence type="ECO:0000256" key="4">
    <source>
        <dbReference type="ARBA" id="ARBA00023136"/>
    </source>
</evidence>
<organism evidence="8">
    <name type="scientific">Cyanothece sp. (strain PCC 7425 / ATCC 29141)</name>
    <dbReference type="NCBI Taxonomy" id="395961"/>
    <lineage>
        <taxon>Bacteria</taxon>
        <taxon>Bacillati</taxon>
        <taxon>Cyanobacteriota</taxon>
        <taxon>Cyanophyceae</taxon>
        <taxon>Gomontiellales</taxon>
        <taxon>Cyanothecaceae</taxon>
        <taxon>Cyanothece</taxon>
    </lineage>
</organism>
<dbReference type="GO" id="GO:0030416">
    <property type="term" value="P:methylamine metabolic process"/>
    <property type="evidence" value="ECO:0007669"/>
    <property type="project" value="InterPro"/>
</dbReference>
<dbReference type="Gene3D" id="3.40.30.10">
    <property type="entry name" value="Glutaredoxin"/>
    <property type="match status" value="1"/>
</dbReference>
<evidence type="ECO:0000256" key="5">
    <source>
        <dbReference type="SAM" id="Phobius"/>
    </source>
</evidence>
<dbReference type="STRING" id="395961.Cyan7425_0302"/>
<evidence type="ECO:0000259" key="6">
    <source>
        <dbReference type="Pfam" id="PF00462"/>
    </source>
</evidence>
<keyword evidence="4 5" id="KW-0472">Membrane</keyword>
<feature type="transmembrane region" description="Helical" evidence="5">
    <location>
        <begin position="163"/>
        <end position="191"/>
    </location>
</feature>
<gene>
    <name evidence="8" type="ordered locus">Cyan7425_0302</name>
</gene>
<dbReference type="OrthoDB" id="527973at2"/>
<keyword evidence="2 5" id="KW-0812">Transmembrane</keyword>
<dbReference type="eggNOG" id="COG0695">
    <property type="taxonomic scope" value="Bacteria"/>
</dbReference>
<keyword evidence="3 5" id="KW-1133">Transmembrane helix</keyword>
<dbReference type="InterPro" id="IPR002109">
    <property type="entry name" value="Glutaredoxin"/>
</dbReference>